<protein>
    <recommendedName>
        <fullName evidence="4">SDR family NAD(P)-dependent oxidoreductase</fullName>
    </recommendedName>
</protein>
<evidence type="ECO:0000256" key="1">
    <source>
        <dbReference type="ARBA" id="ARBA00006484"/>
    </source>
</evidence>
<accession>A0A382P455</accession>
<organism evidence="3">
    <name type="scientific">marine metagenome</name>
    <dbReference type="NCBI Taxonomy" id="408172"/>
    <lineage>
        <taxon>unclassified sequences</taxon>
        <taxon>metagenomes</taxon>
        <taxon>ecological metagenomes</taxon>
    </lineage>
</organism>
<dbReference type="Gene3D" id="3.40.50.720">
    <property type="entry name" value="NAD(P)-binding Rossmann-like Domain"/>
    <property type="match status" value="1"/>
</dbReference>
<keyword evidence="2" id="KW-0560">Oxidoreductase</keyword>
<feature type="non-terminal residue" evidence="3">
    <location>
        <position position="41"/>
    </location>
</feature>
<evidence type="ECO:0000313" key="3">
    <source>
        <dbReference type="EMBL" id="SVC68096.1"/>
    </source>
</evidence>
<dbReference type="Pfam" id="PF00106">
    <property type="entry name" value="adh_short"/>
    <property type="match status" value="1"/>
</dbReference>
<gene>
    <name evidence="3" type="ORF">METZ01_LOCUS320950</name>
</gene>
<dbReference type="PANTHER" id="PTHR43180:SF30">
    <property type="entry name" value="MOMILACTONE A SYNTHASE"/>
    <property type="match status" value="1"/>
</dbReference>
<proteinExistence type="inferred from homology"/>
<sequence>MAELAEKVAIITGGASGIGEAATRLFVAEGAKVLIADMQQE</sequence>
<dbReference type="EMBL" id="UINC01104722">
    <property type="protein sequence ID" value="SVC68096.1"/>
    <property type="molecule type" value="Genomic_DNA"/>
</dbReference>
<name>A0A382P455_9ZZZZ</name>
<dbReference type="InterPro" id="IPR036291">
    <property type="entry name" value="NAD(P)-bd_dom_sf"/>
</dbReference>
<dbReference type="SUPFAM" id="SSF51735">
    <property type="entry name" value="NAD(P)-binding Rossmann-fold domains"/>
    <property type="match status" value="1"/>
</dbReference>
<evidence type="ECO:0008006" key="4">
    <source>
        <dbReference type="Google" id="ProtNLM"/>
    </source>
</evidence>
<dbReference type="PANTHER" id="PTHR43180">
    <property type="entry name" value="3-OXOACYL-(ACYL-CARRIER-PROTEIN) REDUCTASE (AFU_ORTHOLOGUE AFUA_6G11210)"/>
    <property type="match status" value="1"/>
</dbReference>
<dbReference type="InterPro" id="IPR002347">
    <property type="entry name" value="SDR_fam"/>
</dbReference>
<evidence type="ECO:0000256" key="2">
    <source>
        <dbReference type="ARBA" id="ARBA00023002"/>
    </source>
</evidence>
<dbReference type="GO" id="GO:0016491">
    <property type="term" value="F:oxidoreductase activity"/>
    <property type="evidence" value="ECO:0007669"/>
    <property type="project" value="UniProtKB-KW"/>
</dbReference>
<reference evidence="3" key="1">
    <citation type="submission" date="2018-05" db="EMBL/GenBank/DDBJ databases">
        <authorList>
            <person name="Lanie J.A."/>
            <person name="Ng W.-L."/>
            <person name="Kazmierczak K.M."/>
            <person name="Andrzejewski T.M."/>
            <person name="Davidsen T.M."/>
            <person name="Wayne K.J."/>
            <person name="Tettelin H."/>
            <person name="Glass J.I."/>
            <person name="Rusch D."/>
            <person name="Podicherti R."/>
            <person name="Tsui H.-C.T."/>
            <person name="Winkler M.E."/>
        </authorList>
    </citation>
    <scope>NUCLEOTIDE SEQUENCE</scope>
</reference>
<dbReference type="AlphaFoldDB" id="A0A382P455"/>
<comment type="similarity">
    <text evidence="1">Belongs to the short-chain dehydrogenases/reductases (SDR) family.</text>
</comment>